<keyword evidence="16" id="KW-1185">Reference proteome</keyword>
<sequence>MSAVEARLVGRVSRSRSPEGTLGAQRRRRSSSGTLPPVWTESSPYDDGFLPRSPGLEGLWGGAGVRPSHPVSHSGSRERAPGPSNHSLSNSCSLCCGGYRYRHRYTGDWQWADYEKEKEESCRRRLKERERIGELGVPELWGLSPKSPEPDSDEHTPVKDDIKNGKSSASEFSSKEKRKRTSCSKVKKRKKKPSKRKHRKYSDKDSESDSNFSSDKDTKRVKKAKKKEKRKKHKRKPKKKSKRMKNLSETSCKEGKLPENIWIEQSKTADAKSLSIGPEAPIIHTCQDEKSLSYGHALLPGEGAAMAEYVKAGKRIPRRGEIGLTSEEIASFEGSGYVMSGSRHRRMEAVRLRKENQIYSADEKRALASFNQEERRNRENKILASFREMDYPSGYSQKKILQSRKSSLELGMATMLGPDQEKKQSLLVEAPGPLSAVQAQQVLPGYEGQKPEKKQDEEIQIENGRLVMTDPCGTEESPRKKAEPREAHYEDSNLERQQGTPQNSDLTEFRSTHIGGKLCDSEVCQSSALTGHQKPHSKEKGHQCHECGKVFQRSSHLVRHQKIHLGEKPYQCKECGKVFSQNAGLLEHLRIHTGEKPFLCIHCGKNFRRSSHLNRHHRIHSQEEPCECKECGKTFSQALLLTHHQRIHSHSKSHRCNECGKAFSLTSDLIRHHRIHTGEKPFKCKVCQKAFRLNSHLDQHIRIHNEEKPYKCTECGDAFRQKSGFAPQGSTFLQGESSREKAEVPECSPPWIQMSLKSEKEPGQASALGEWPQPSLAPRNLCGNSAEETAAGLMMLFPIVDPLVLYKVPGDKGQGLLCCKVELVTTAQWSHSSQIQAEKPLLKHESLHSWPSQDTVARGGSFTEDAVAANRLPPESQRLLKMEDMALTLSPGRTQLGPLQVNLCRDERQQSCGHPGSLGGEIQAKIRGLSPAEEHPGQDPGQTPCHLGEDTAQVPASAEAGEWEDRSSALVIHQRIHTGEKPYECEECGKAFSHSSDLIKHQRTHTGEKPYKCEDCGKTFSQSCSLLKHHRIHTGEKPYQCTMCGKAFRRSSHLQRHQRIHGDRNEQELRLGEACEGQAKMESHWENVEIPMSYKCNECEKSFTQKMGLIEHQKIHTGEKPHQCGACGKGFTRSSYLIQHQRSHVGKKKILSQ</sequence>
<gene>
    <name evidence="15" type="ORF">H920_10406</name>
</gene>
<feature type="domain" description="C2H2-type" evidence="14">
    <location>
        <begin position="626"/>
        <end position="653"/>
    </location>
</feature>
<evidence type="ECO:0000256" key="2">
    <source>
        <dbReference type="ARBA" id="ARBA00004123"/>
    </source>
</evidence>
<evidence type="ECO:0000256" key="12">
    <source>
        <dbReference type="PROSITE-ProRule" id="PRU00042"/>
    </source>
</evidence>
<dbReference type="FunFam" id="3.30.160.60:FF:001333">
    <property type="entry name" value="Zinc finger with KRAB and SCAN domains 4"/>
    <property type="match status" value="1"/>
</dbReference>
<dbReference type="FunFam" id="3.30.160.60:FF:000097">
    <property type="entry name" value="Zinc finger protein"/>
    <property type="match status" value="1"/>
</dbReference>
<dbReference type="SMART" id="SM00349">
    <property type="entry name" value="KRAB"/>
    <property type="match status" value="1"/>
</dbReference>
<dbReference type="GO" id="GO:0003677">
    <property type="term" value="F:DNA binding"/>
    <property type="evidence" value="ECO:0007669"/>
    <property type="project" value="UniProtKB-KW"/>
</dbReference>
<feature type="region of interest" description="Disordered" evidence="13">
    <location>
        <begin position="133"/>
        <end position="253"/>
    </location>
</feature>
<feature type="compositionally biased region" description="Polar residues" evidence="13">
    <location>
        <begin position="495"/>
        <end position="506"/>
    </location>
</feature>
<dbReference type="InterPro" id="IPR013087">
    <property type="entry name" value="Znf_C2H2_type"/>
</dbReference>
<protein>
    <submittedName>
        <fullName evidence="15">Zinc finger protein 187</fullName>
    </submittedName>
</protein>
<feature type="domain" description="C2H2-type" evidence="14">
    <location>
        <begin position="542"/>
        <end position="569"/>
    </location>
</feature>
<dbReference type="InterPro" id="IPR050826">
    <property type="entry name" value="Krueppel_C2H2_ZnFinger"/>
</dbReference>
<comment type="subcellular location">
    <subcellularLocation>
        <location evidence="2">Nucleus</location>
    </subcellularLocation>
</comment>
<accession>A0A091DAU6</accession>
<dbReference type="FunFam" id="3.30.160.60:FF:001630">
    <property type="entry name" value="Zinc finger protein 888"/>
    <property type="match status" value="1"/>
</dbReference>
<dbReference type="GO" id="GO:0005634">
    <property type="term" value="C:nucleus"/>
    <property type="evidence" value="ECO:0007669"/>
    <property type="project" value="UniProtKB-SubCell"/>
</dbReference>
<organism evidence="15 16">
    <name type="scientific">Fukomys damarensis</name>
    <name type="common">Damaraland mole rat</name>
    <name type="synonym">Cryptomys damarensis</name>
    <dbReference type="NCBI Taxonomy" id="885580"/>
    <lineage>
        <taxon>Eukaryota</taxon>
        <taxon>Metazoa</taxon>
        <taxon>Chordata</taxon>
        <taxon>Craniata</taxon>
        <taxon>Vertebrata</taxon>
        <taxon>Euteleostomi</taxon>
        <taxon>Mammalia</taxon>
        <taxon>Eutheria</taxon>
        <taxon>Euarchontoglires</taxon>
        <taxon>Glires</taxon>
        <taxon>Rodentia</taxon>
        <taxon>Hystricomorpha</taxon>
        <taxon>Bathyergidae</taxon>
        <taxon>Fukomys</taxon>
    </lineage>
</organism>
<dbReference type="FunFam" id="3.30.160.60:FF:000295">
    <property type="entry name" value="zinc finger protein 19"/>
    <property type="match status" value="1"/>
</dbReference>
<dbReference type="PROSITE" id="PS50157">
    <property type="entry name" value="ZINC_FINGER_C2H2_2"/>
    <property type="match status" value="11"/>
</dbReference>
<feature type="compositionally biased region" description="Basic residues" evidence="13">
    <location>
        <begin position="219"/>
        <end position="245"/>
    </location>
</feature>
<evidence type="ECO:0000256" key="3">
    <source>
        <dbReference type="ARBA" id="ARBA00006991"/>
    </source>
</evidence>
<keyword evidence="11" id="KW-0539">Nucleus</keyword>
<keyword evidence="7" id="KW-0862">Zinc</keyword>
<dbReference type="PROSITE" id="PS00028">
    <property type="entry name" value="ZINC_FINGER_C2H2_1"/>
    <property type="match status" value="11"/>
</dbReference>
<dbReference type="FunFam" id="3.30.160.60:FF:000467">
    <property type="entry name" value="Zinc finger and SCAN domain-containing 21"/>
    <property type="match status" value="1"/>
</dbReference>
<keyword evidence="9" id="KW-0238">DNA-binding</keyword>
<feature type="compositionally biased region" description="Basic residues" evidence="13">
    <location>
        <begin position="176"/>
        <end position="201"/>
    </location>
</feature>
<feature type="compositionally biased region" description="Basic and acidic residues" evidence="13">
    <location>
        <begin position="476"/>
        <end position="494"/>
    </location>
</feature>
<dbReference type="Pfam" id="PF00096">
    <property type="entry name" value="zf-C2H2"/>
    <property type="match status" value="10"/>
</dbReference>
<feature type="domain" description="C2H2-type" evidence="14">
    <location>
        <begin position="983"/>
        <end position="1010"/>
    </location>
</feature>
<feature type="region of interest" description="Disordered" evidence="13">
    <location>
        <begin position="443"/>
        <end position="508"/>
    </location>
</feature>
<feature type="domain" description="C2H2-type" evidence="14">
    <location>
        <begin position="598"/>
        <end position="625"/>
    </location>
</feature>
<evidence type="ECO:0000256" key="7">
    <source>
        <dbReference type="ARBA" id="ARBA00022833"/>
    </source>
</evidence>
<proteinExistence type="inferred from homology"/>
<dbReference type="InterPro" id="IPR009269">
    <property type="entry name" value="NKAP_C"/>
</dbReference>
<comment type="function">
    <text evidence="1">May be involved in transcriptional regulation.</text>
</comment>
<dbReference type="Gene3D" id="3.30.160.60">
    <property type="entry name" value="Classic Zinc Finger"/>
    <property type="match status" value="13"/>
</dbReference>
<dbReference type="PANTHER" id="PTHR24377">
    <property type="entry name" value="IP01015P-RELATED"/>
    <property type="match status" value="1"/>
</dbReference>
<feature type="compositionally biased region" description="Basic and acidic residues" evidence="13">
    <location>
        <begin position="153"/>
        <end position="164"/>
    </location>
</feature>
<dbReference type="FunFam" id="3.30.160.60:FF:001693">
    <property type="entry name" value="zinc finger and SCAN domain-containing protein 26 isoform X1"/>
    <property type="match status" value="1"/>
</dbReference>
<dbReference type="SUPFAM" id="SSF57667">
    <property type="entry name" value="beta-beta-alpha zinc fingers"/>
    <property type="match status" value="7"/>
</dbReference>
<dbReference type="FunFam" id="3.30.160.60:FF:002516">
    <property type="entry name" value="Zinc finger and SCAN domain-containing protein 26"/>
    <property type="match status" value="1"/>
</dbReference>
<feature type="domain" description="C2H2-type" evidence="14">
    <location>
        <begin position="1011"/>
        <end position="1038"/>
    </location>
</feature>
<evidence type="ECO:0000313" key="16">
    <source>
        <dbReference type="Proteomes" id="UP000028990"/>
    </source>
</evidence>
<dbReference type="GO" id="GO:0003682">
    <property type="term" value="F:chromatin binding"/>
    <property type="evidence" value="ECO:0007669"/>
    <property type="project" value="InterPro"/>
</dbReference>
<dbReference type="Pfam" id="PF06047">
    <property type="entry name" value="Nkap_C"/>
    <property type="match status" value="1"/>
</dbReference>
<keyword evidence="8" id="KW-0805">Transcription regulation</keyword>
<dbReference type="Proteomes" id="UP000028990">
    <property type="component" value="Unassembled WGS sequence"/>
</dbReference>
<evidence type="ECO:0000256" key="13">
    <source>
        <dbReference type="SAM" id="MobiDB-lite"/>
    </source>
</evidence>
<evidence type="ECO:0000256" key="11">
    <source>
        <dbReference type="ARBA" id="ARBA00023242"/>
    </source>
</evidence>
<keyword evidence="4" id="KW-0479">Metal-binding</keyword>
<feature type="region of interest" description="Disordered" evidence="13">
    <location>
        <begin position="930"/>
        <end position="964"/>
    </location>
</feature>
<evidence type="ECO:0000256" key="9">
    <source>
        <dbReference type="ARBA" id="ARBA00023125"/>
    </source>
</evidence>
<dbReference type="AlphaFoldDB" id="A0A091DAU6"/>
<dbReference type="InterPro" id="IPR001909">
    <property type="entry name" value="KRAB"/>
</dbReference>
<comment type="similarity">
    <text evidence="3">Belongs to the krueppel C2H2-type zinc-finger protein family.</text>
</comment>
<feature type="domain" description="C2H2-type" evidence="14">
    <location>
        <begin position="1094"/>
        <end position="1121"/>
    </location>
</feature>
<evidence type="ECO:0000259" key="14">
    <source>
        <dbReference type="PROSITE" id="PS50157"/>
    </source>
</evidence>
<evidence type="ECO:0000256" key="10">
    <source>
        <dbReference type="ARBA" id="ARBA00023163"/>
    </source>
</evidence>
<evidence type="ECO:0000256" key="4">
    <source>
        <dbReference type="ARBA" id="ARBA00022723"/>
    </source>
</evidence>
<keyword evidence="5" id="KW-0677">Repeat</keyword>
<dbReference type="FunFam" id="3.30.160.60:FF:002090">
    <property type="entry name" value="Zinc finger protein 473"/>
    <property type="match status" value="1"/>
</dbReference>
<feature type="domain" description="C2H2-type" evidence="14">
    <location>
        <begin position="1039"/>
        <end position="1066"/>
    </location>
</feature>
<dbReference type="GO" id="GO:0006355">
    <property type="term" value="P:regulation of DNA-templated transcription"/>
    <property type="evidence" value="ECO:0007669"/>
    <property type="project" value="InterPro"/>
</dbReference>
<reference evidence="15 16" key="1">
    <citation type="submission" date="2013-11" db="EMBL/GenBank/DDBJ databases">
        <title>The Damaraland mole rat (Fukomys damarensis) genome and evolution of African mole rats.</title>
        <authorList>
            <person name="Gladyshev V.N."/>
            <person name="Fang X."/>
        </authorList>
    </citation>
    <scope>NUCLEOTIDE SEQUENCE [LARGE SCALE GENOMIC DNA]</scope>
    <source>
        <tissue evidence="15">Liver</tissue>
    </source>
</reference>
<evidence type="ECO:0000313" key="15">
    <source>
        <dbReference type="EMBL" id="KFO28182.1"/>
    </source>
</evidence>
<dbReference type="STRING" id="885580.ENSFDAP00000016564"/>
<feature type="domain" description="C2H2-type" evidence="14">
    <location>
        <begin position="1122"/>
        <end position="1149"/>
    </location>
</feature>
<dbReference type="FunFam" id="3.30.160.60:FF:001991">
    <property type="entry name" value="Zinc finger and SCAN domain containing 26"/>
    <property type="match status" value="1"/>
</dbReference>
<evidence type="ECO:0000256" key="8">
    <source>
        <dbReference type="ARBA" id="ARBA00023015"/>
    </source>
</evidence>
<dbReference type="GO" id="GO:0008270">
    <property type="term" value="F:zinc ion binding"/>
    <property type="evidence" value="ECO:0007669"/>
    <property type="project" value="UniProtKB-KW"/>
</dbReference>
<dbReference type="SMART" id="SM00355">
    <property type="entry name" value="ZnF_C2H2"/>
    <property type="match status" value="11"/>
</dbReference>
<dbReference type="eggNOG" id="KOG2812">
    <property type="taxonomic scope" value="Eukaryota"/>
</dbReference>
<dbReference type="Pfam" id="PF15692">
    <property type="entry name" value="NKAP"/>
    <property type="match status" value="1"/>
</dbReference>
<dbReference type="EMBL" id="KN122802">
    <property type="protein sequence ID" value="KFO28182.1"/>
    <property type="molecule type" value="Genomic_DNA"/>
</dbReference>
<keyword evidence="6 12" id="KW-0863">Zinc-finger</keyword>
<evidence type="ECO:0000256" key="5">
    <source>
        <dbReference type="ARBA" id="ARBA00022737"/>
    </source>
</evidence>
<dbReference type="FunFam" id="3.30.160.60:FF:002343">
    <property type="entry name" value="Zinc finger protein 33A"/>
    <property type="match status" value="1"/>
</dbReference>
<name>A0A091DAU6_FUKDA</name>
<feature type="domain" description="C2H2-type" evidence="14">
    <location>
        <begin position="654"/>
        <end position="681"/>
    </location>
</feature>
<feature type="domain" description="C2H2-type" evidence="14">
    <location>
        <begin position="570"/>
        <end position="597"/>
    </location>
</feature>
<feature type="domain" description="C2H2-type" evidence="14">
    <location>
        <begin position="682"/>
        <end position="709"/>
    </location>
</feature>
<evidence type="ECO:0000256" key="1">
    <source>
        <dbReference type="ARBA" id="ARBA00003767"/>
    </source>
</evidence>
<evidence type="ECO:0000256" key="6">
    <source>
        <dbReference type="ARBA" id="ARBA00022771"/>
    </source>
</evidence>
<dbReference type="FunFam" id="3.30.160.60:FF:000688">
    <property type="entry name" value="zinc finger protein 197 isoform X1"/>
    <property type="match status" value="1"/>
</dbReference>
<keyword evidence="10" id="KW-0804">Transcription</keyword>
<feature type="region of interest" description="Disordered" evidence="13">
    <location>
        <begin position="1"/>
        <end position="91"/>
    </location>
</feature>
<dbReference type="InterPro" id="IPR036236">
    <property type="entry name" value="Znf_C2H2_sf"/>
</dbReference>